<proteinExistence type="predicted"/>
<keyword evidence="1" id="KW-0540">Nuclease</keyword>
<dbReference type="OrthoDB" id="5397147at2"/>
<organism evidence="1 2">
    <name type="scientific">Desulfatibacillum alkenivorans DSM 16219</name>
    <dbReference type="NCBI Taxonomy" id="1121393"/>
    <lineage>
        <taxon>Bacteria</taxon>
        <taxon>Pseudomonadati</taxon>
        <taxon>Thermodesulfobacteriota</taxon>
        <taxon>Desulfobacteria</taxon>
        <taxon>Desulfobacterales</taxon>
        <taxon>Desulfatibacillaceae</taxon>
        <taxon>Desulfatibacillum</taxon>
    </lineage>
</organism>
<dbReference type="AlphaFoldDB" id="A0A1M6IC44"/>
<protein>
    <submittedName>
        <fullName evidence="1">mRNA-degrading endonuclease RelE, toxin component of the RelBE toxin-antitoxin system</fullName>
    </submittedName>
</protein>
<gene>
    <name evidence="1" type="ORF">SAMN02745216_01424</name>
</gene>
<reference evidence="2" key="1">
    <citation type="submission" date="2016-11" db="EMBL/GenBank/DDBJ databases">
        <authorList>
            <person name="Varghese N."/>
            <person name="Submissions S."/>
        </authorList>
    </citation>
    <scope>NUCLEOTIDE SEQUENCE [LARGE SCALE GENOMIC DNA]</scope>
    <source>
        <strain evidence="2">DSM 16219</strain>
    </source>
</reference>
<dbReference type="InterPro" id="IPR035093">
    <property type="entry name" value="RelE/ParE_toxin_dom_sf"/>
</dbReference>
<dbReference type="GO" id="GO:0004519">
    <property type="term" value="F:endonuclease activity"/>
    <property type="evidence" value="ECO:0007669"/>
    <property type="project" value="UniProtKB-KW"/>
</dbReference>
<accession>A0A1M6IC44</accession>
<evidence type="ECO:0000313" key="2">
    <source>
        <dbReference type="Proteomes" id="UP000183994"/>
    </source>
</evidence>
<dbReference type="Gene3D" id="3.30.2310.20">
    <property type="entry name" value="RelE-like"/>
    <property type="match status" value="1"/>
</dbReference>
<sequence>MKKTGWEVFFSKKARKGAEKLPGRARQSLIALVQDIEANGPAAAGWPNYGKLSQTRHHCHLKKGQPTYVAVWEVTDKKIRIVEVIYVGTHEKAPY</sequence>
<dbReference type="RefSeq" id="WP_073474423.1">
    <property type="nucleotide sequence ID" value="NZ_FQZU01000006.1"/>
</dbReference>
<name>A0A1M6IC44_9BACT</name>
<keyword evidence="1" id="KW-0255">Endonuclease</keyword>
<dbReference type="SUPFAM" id="SSF143011">
    <property type="entry name" value="RelE-like"/>
    <property type="match status" value="1"/>
</dbReference>
<dbReference type="Proteomes" id="UP000183994">
    <property type="component" value="Unassembled WGS sequence"/>
</dbReference>
<dbReference type="EMBL" id="FQZU01000006">
    <property type="protein sequence ID" value="SHJ32003.1"/>
    <property type="molecule type" value="Genomic_DNA"/>
</dbReference>
<keyword evidence="1" id="KW-0378">Hydrolase</keyword>
<dbReference type="STRING" id="1121393.SAMN02745216_01424"/>
<keyword evidence="2" id="KW-1185">Reference proteome</keyword>
<evidence type="ECO:0000313" key="1">
    <source>
        <dbReference type="EMBL" id="SHJ32003.1"/>
    </source>
</evidence>